<gene>
    <name evidence="3" type="ORF">ACFFH4_20065</name>
</gene>
<keyword evidence="1" id="KW-0472">Membrane</keyword>
<evidence type="ECO:0000259" key="2">
    <source>
        <dbReference type="Pfam" id="PF13400"/>
    </source>
</evidence>
<dbReference type="InterPro" id="IPR028087">
    <property type="entry name" value="Tad_N"/>
</dbReference>
<keyword evidence="4" id="KW-1185">Reference proteome</keyword>
<feature type="domain" description="Putative Flp pilus-assembly TadG-like N-terminal" evidence="2">
    <location>
        <begin position="11"/>
        <end position="55"/>
    </location>
</feature>
<dbReference type="Proteomes" id="UP001589833">
    <property type="component" value="Unassembled WGS sequence"/>
</dbReference>
<organism evidence="3 4">
    <name type="scientific">Halalkalibacter alkalisediminis</name>
    <dbReference type="NCBI Taxonomy" id="935616"/>
    <lineage>
        <taxon>Bacteria</taxon>
        <taxon>Bacillati</taxon>
        <taxon>Bacillota</taxon>
        <taxon>Bacilli</taxon>
        <taxon>Bacillales</taxon>
        <taxon>Bacillaceae</taxon>
        <taxon>Halalkalibacter</taxon>
    </lineage>
</organism>
<name>A0ABV6NKE4_9BACI</name>
<evidence type="ECO:0000256" key="1">
    <source>
        <dbReference type="SAM" id="Phobius"/>
    </source>
</evidence>
<keyword evidence="1" id="KW-1133">Transmembrane helix</keyword>
<protein>
    <submittedName>
        <fullName evidence="3">Tad domain-containing protein</fullName>
    </submittedName>
</protein>
<evidence type="ECO:0000313" key="4">
    <source>
        <dbReference type="Proteomes" id="UP001589833"/>
    </source>
</evidence>
<evidence type="ECO:0000313" key="3">
    <source>
        <dbReference type="EMBL" id="MFC0561245.1"/>
    </source>
</evidence>
<feature type="transmembrane region" description="Helical" evidence="1">
    <location>
        <begin position="12"/>
        <end position="32"/>
    </location>
</feature>
<dbReference type="EMBL" id="JBHLTR010000054">
    <property type="protein sequence ID" value="MFC0561245.1"/>
    <property type="molecule type" value="Genomic_DNA"/>
</dbReference>
<keyword evidence="1" id="KW-0812">Transmembrane</keyword>
<comment type="caution">
    <text evidence="3">The sequence shown here is derived from an EMBL/GenBank/DDBJ whole genome shotgun (WGS) entry which is preliminary data.</text>
</comment>
<dbReference type="Pfam" id="PF13400">
    <property type="entry name" value="Tad"/>
    <property type="match status" value="1"/>
</dbReference>
<accession>A0ABV6NKE4</accession>
<dbReference type="RefSeq" id="WP_273842708.1">
    <property type="nucleotide sequence ID" value="NZ_JAQQWT010000005.1"/>
</dbReference>
<proteinExistence type="predicted"/>
<reference evidence="3 4" key="1">
    <citation type="submission" date="2024-09" db="EMBL/GenBank/DDBJ databases">
        <authorList>
            <person name="Sun Q."/>
            <person name="Mori K."/>
        </authorList>
    </citation>
    <scope>NUCLEOTIDE SEQUENCE [LARGE SCALE GENOMIC DNA]</scope>
    <source>
        <strain evidence="3 4">NCAIM B.02301</strain>
    </source>
</reference>
<sequence length="136" mass="15124">MWKQKVREENGSVFIFTLFLIPVIIALGGLLIDVGMIAVDKTRLAGAVDSASWAALDSYDRELWEEEGIPVLIESEAFFLAQTYLHANMPQATLTKFVVNGNRVEVEGASVTKLFFMKMFGFHEVTVYASSKTKIG</sequence>